<gene>
    <name evidence="2" type="ORF">EGT74_12010</name>
</gene>
<sequence length="266" mass="29872">MSLTAYLCTTCGTQYAPATAAPAHCMICEDERQYVNPKGQGWATLPAVNRQYKNIFEKVTDNLFAIYTAPAFAINQRAHLLITPQGNVLWDCIANLDDSTVELMERLGGIHSIAISHPHYYTTMAEWSVRFGDVPVYIHAGDRQWVARKDFNIVFWEGAEHSLLPGVKLVHTGGHFDGAAILHYNAGNGLLLVGDAIQVCPDLQSVSFMYSYPNYIPLPEKAILKIKETLLPLNYDAMYGAFGHYLRENAAEHTLFSIERYLKIFR</sequence>
<evidence type="ECO:0000313" key="2">
    <source>
        <dbReference type="EMBL" id="RPE14193.1"/>
    </source>
</evidence>
<protein>
    <submittedName>
        <fullName evidence="2">MBL fold metallo-hydrolase</fullName>
    </submittedName>
</protein>
<dbReference type="EMBL" id="RPDH01000001">
    <property type="protein sequence ID" value="RPE14193.1"/>
    <property type="molecule type" value="Genomic_DNA"/>
</dbReference>
<dbReference type="InterPro" id="IPR036866">
    <property type="entry name" value="RibonucZ/Hydroxyglut_hydro"/>
</dbReference>
<reference evidence="2 3" key="1">
    <citation type="submission" date="2018-11" db="EMBL/GenBank/DDBJ databases">
        <title>Chitinophaga lutea sp.nov., isolate from arsenic contaminated soil.</title>
        <authorList>
            <person name="Zong Y."/>
        </authorList>
    </citation>
    <scope>NUCLEOTIDE SEQUENCE [LARGE SCALE GENOMIC DNA]</scope>
    <source>
        <strain evidence="2 3">ZY74</strain>
    </source>
</reference>
<dbReference type="InterPro" id="IPR001279">
    <property type="entry name" value="Metallo-B-lactamas"/>
</dbReference>
<dbReference type="SUPFAM" id="SSF56281">
    <property type="entry name" value="Metallo-hydrolase/oxidoreductase"/>
    <property type="match status" value="1"/>
</dbReference>
<feature type="domain" description="Metallo-beta-lactamase" evidence="1">
    <location>
        <begin position="75"/>
        <end position="244"/>
    </location>
</feature>
<dbReference type="AlphaFoldDB" id="A0A3N4PZG0"/>
<proteinExistence type="predicted"/>
<dbReference type="Proteomes" id="UP000278351">
    <property type="component" value="Unassembled WGS sequence"/>
</dbReference>
<evidence type="ECO:0000259" key="1">
    <source>
        <dbReference type="SMART" id="SM00849"/>
    </source>
</evidence>
<keyword evidence="3" id="KW-1185">Reference proteome</keyword>
<dbReference type="PANTHER" id="PTHR36839">
    <property type="entry name" value="METALLO-BETA-LACTAMASE FAMILY PROTEIN (AFU_ORTHOLOGUE AFUA_5G12770)"/>
    <property type="match status" value="1"/>
</dbReference>
<dbReference type="PANTHER" id="PTHR36839:SF1">
    <property type="entry name" value="METALLO-BETA-LACTAMASE FAMILY PROTEIN (AFU_ORTHOLOGUE AFUA_5G12770)"/>
    <property type="match status" value="1"/>
</dbReference>
<comment type="caution">
    <text evidence="2">The sequence shown here is derived from an EMBL/GenBank/DDBJ whole genome shotgun (WGS) entry which is preliminary data.</text>
</comment>
<dbReference type="OrthoDB" id="2373347at2"/>
<accession>A0A3N4PZG0</accession>
<dbReference type="Gene3D" id="3.60.15.10">
    <property type="entry name" value="Ribonuclease Z/Hydroxyacylglutathione hydrolase-like"/>
    <property type="match status" value="1"/>
</dbReference>
<organism evidence="2 3">
    <name type="scientific">Chitinophaga lutea</name>
    <dbReference type="NCBI Taxonomy" id="2488634"/>
    <lineage>
        <taxon>Bacteria</taxon>
        <taxon>Pseudomonadati</taxon>
        <taxon>Bacteroidota</taxon>
        <taxon>Chitinophagia</taxon>
        <taxon>Chitinophagales</taxon>
        <taxon>Chitinophagaceae</taxon>
        <taxon>Chitinophaga</taxon>
    </lineage>
</organism>
<dbReference type="SMART" id="SM00849">
    <property type="entry name" value="Lactamase_B"/>
    <property type="match status" value="1"/>
</dbReference>
<name>A0A3N4PZG0_9BACT</name>
<evidence type="ECO:0000313" key="3">
    <source>
        <dbReference type="Proteomes" id="UP000278351"/>
    </source>
</evidence>
<dbReference type="GO" id="GO:0016787">
    <property type="term" value="F:hydrolase activity"/>
    <property type="evidence" value="ECO:0007669"/>
    <property type="project" value="UniProtKB-KW"/>
</dbReference>
<dbReference type="RefSeq" id="WP_123846705.1">
    <property type="nucleotide sequence ID" value="NZ_RPDH01000001.1"/>
</dbReference>
<keyword evidence="2" id="KW-0378">Hydrolase</keyword>